<evidence type="ECO:0000313" key="5">
    <source>
        <dbReference type="EMBL" id="SUZ59418.1"/>
    </source>
</evidence>
<dbReference type="PROSITE" id="PS51257">
    <property type="entry name" value="PROKAR_LIPOPROTEIN"/>
    <property type="match status" value="1"/>
</dbReference>
<dbReference type="GO" id="GO:0003755">
    <property type="term" value="F:peptidyl-prolyl cis-trans isomerase activity"/>
    <property type="evidence" value="ECO:0007669"/>
    <property type="project" value="UniProtKB-KW"/>
</dbReference>
<evidence type="ECO:0000256" key="1">
    <source>
        <dbReference type="ARBA" id="ARBA00013194"/>
    </source>
</evidence>
<evidence type="ECO:0000256" key="2">
    <source>
        <dbReference type="ARBA" id="ARBA00023110"/>
    </source>
</evidence>
<sequence>MSQRTLSALLAVSTLACGGAKAHQAIWEPSVSDLAVHAPDSFRVTFETSAGEFVVAFYRDLAPLGVDRIYHLTRYNFYAGARFFRVNPGLVQFGLSGQPALDSVWADLSIPDDPVVGSNTRGTISFAKAGPGTRNTQVFINRQDNPLYDTCCAGGFPPIGRVVSGMETVDALFAGHGESPVNYQDSITMLGNSFLDEQYPGLDTIAMTRAVEP</sequence>
<dbReference type="InterPro" id="IPR002130">
    <property type="entry name" value="Cyclophilin-type_PPIase_dom"/>
</dbReference>
<name>A0A381NZV5_9ZZZZ</name>
<evidence type="ECO:0000256" key="3">
    <source>
        <dbReference type="ARBA" id="ARBA00023235"/>
    </source>
</evidence>
<dbReference type="EC" id="5.2.1.8" evidence="1"/>
<reference evidence="5" key="1">
    <citation type="submission" date="2018-05" db="EMBL/GenBank/DDBJ databases">
        <authorList>
            <person name="Lanie J.A."/>
            <person name="Ng W.-L."/>
            <person name="Kazmierczak K.M."/>
            <person name="Andrzejewski T.M."/>
            <person name="Davidsen T.M."/>
            <person name="Wayne K.J."/>
            <person name="Tettelin H."/>
            <person name="Glass J.I."/>
            <person name="Rusch D."/>
            <person name="Podicherti R."/>
            <person name="Tsui H.-C.T."/>
            <person name="Winkler M.E."/>
        </authorList>
    </citation>
    <scope>NUCLEOTIDE SEQUENCE</scope>
</reference>
<proteinExistence type="predicted"/>
<dbReference type="SUPFAM" id="SSF50891">
    <property type="entry name" value="Cyclophilin-like"/>
    <property type="match status" value="1"/>
</dbReference>
<protein>
    <recommendedName>
        <fullName evidence="1">peptidylprolyl isomerase</fullName>
        <ecNumber evidence="1">5.2.1.8</ecNumber>
    </recommendedName>
</protein>
<gene>
    <name evidence="5" type="ORF">METZ01_LOCUS12272</name>
</gene>
<dbReference type="EMBL" id="UINC01000677">
    <property type="protein sequence ID" value="SUZ59418.1"/>
    <property type="molecule type" value="Genomic_DNA"/>
</dbReference>
<dbReference type="InterPro" id="IPR029000">
    <property type="entry name" value="Cyclophilin-like_dom_sf"/>
</dbReference>
<dbReference type="Gene3D" id="2.40.100.10">
    <property type="entry name" value="Cyclophilin-like"/>
    <property type="match status" value="1"/>
</dbReference>
<feature type="domain" description="PPIase cyclophilin-type" evidence="4">
    <location>
        <begin position="47"/>
        <end position="172"/>
    </location>
</feature>
<evidence type="ECO:0000259" key="4">
    <source>
        <dbReference type="PROSITE" id="PS50072"/>
    </source>
</evidence>
<dbReference type="Pfam" id="PF00160">
    <property type="entry name" value="Pro_isomerase"/>
    <property type="match status" value="1"/>
</dbReference>
<dbReference type="AlphaFoldDB" id="A0A381NZV5"/>
<dbReference type="PANTHER" id="PTHR43246">
    <property type="entry name" value="PEPTIDYL-PROLYL CIS-TRANS ISOMERASE CYP38, CHLOROPLASTIC"/>
    <property type="match status" value="1"/>
</dbReference>
<dbReference type="InterPro" id="IPR044665">
    <property type="entry name" value="E_coli_cyclophilin_A-like"/>
</dbReference>
<organism evidence="5">
    <name type="scientific">marine metagenome</name>
    <dbReference type="NCBI Taxonomy" id="408172"/>
    <lineage>
        <taxon>unclassified sequences</taxon>
        <taxon>metagenomes</taxon>
        <taxon>ecological metagenomes</taxon>
    </lineage>
</organism>
<accession>A0A381NZV5</accession>
<dbReference type="PROSITE" id="PS50072">
    <property type="entry name" value="CSA_PPIASE_2"/>
    <property type="match status" value="1"/>
</dbReference>
<keyword evidence="3" id="KW-0413">Isomerase</keyword>
<keyword evidence="2" id="KW-0697">Rotamase</keyword>